<dbReference type="Proteomes" id="UP001610446">
    <property type="component" value="Unassembled WGS sequence"/>
</dbReference>
<dbReference type="EMBL" id="JBFXLU010000047">
    <property type="protein sequence ID" value="KAL2848821.1"/>
    <property type="molecule type" value="Genomic_DNA"/>
</dbReference>
<reference evidence="1 2" key="1">
    <citation type="submission" date="2024-07" db="EMBL/GenBank/DDBJ databases">
        <title>Section-level genome sequencing and comparative genomics of Aspergillus sections Usti and Cavernicolus.</title>
        <authorList>
            <consortium name="Lawrence Berkeley National Laboratory"/>
            <person name="Nybo J.L."/>
            <person name="Vesth T.C."/>
            <person name="Theobald S."/>
            <person name="Frisvad J.C."/>
            <person name="Larsen T.O."/>
            <person name="Kjaerboelling I."/>
            <person name="Rothschild-Mancinelli K."/>
            <person name="Lyhne E.K."/>
            <person name="Kogle M.E."/>
            <person name="Barry K."/>
            <person name="Clum A."/>
            <person name="Na H."/>
            <person name="Ledsgaard L."/>
            <person name="Lin J."/>
            <person name="Lipzen A."/>
            <person name="Kuo A."/>
            <person name="Riley R."/>
            <person name="Mondo S."/>
            <person name="Labutti K."/>
            <person name="Haridas S."/>
            <person name="Pangalinan J."/>
            <person name="Salamov A.A."/>
            <person name="Simmons B.A."/>
            <person name="Magnuson J.K."/>
            <person name="Chen J."/>
            <person name="Drula E."/>
            <person name="Henrissat B."/>
            <person name="Wiebenga A."/>
            <person name="Lubbers R.J."/>
            <person name="Gomes A.C."/>
            <person name="Makela M.R."/>
            <person name="Stajich J."/>
            <person name="Grigoriev I.V."/>
            <person name="Mortensen U.H."/>
            <person name="De Vries R.P."/>
            <person name="Baker S.E."/>
            <person name="Andersen M.R."/>
        </authorList>
    </citation>
    <scope>NUCLEOTIDE SEQUENCE [LARGE SCALE GENOMIC DNA]</scope>
    <source>
        <strain evidence="1 2">CBS 123904</strain>
    </source>
</reference>
<organism evidence="1 2">
    <name type="scientific">Aspergillus pseudoustus</name>
    <dbReference type="NCBI Taxonomy" id="1810923"/>
    <lineage>
        <taxon>Eukaryota</taxon>
        <taxon>Fungi</taxon>
        <taxon>Dikarya</taxon>
        <taxon>Ascomycota</taxon>
        <taxon>Pezizomycotina</taxon>
        <taxon>Eurotiomycetes</taxon>
        <taxon>Eurotiomycetidae</taxon>
        <taxon>Eurotiales</taxon>
        <taxon>Aspergillaceae</taxon>
        <taxon>Aspergillus</taxon>
        <taxon>Aspergillus subgen. Nidulantes</taxon>
    </lineage>
</organism>
<accession>A0ABR4K964</accession>
<keyword evidence="2" id="KW-1185">Reference proteome</keyword>
<proteinExistence type="predicted"/>
<evidence type="ECO:0000313" key="1">
    <source>
        <dbReference type="EMBL" id="KAL2848821.1"/>
    </source>
</evidence>
<sequence>MFAFATISNTTRELLKSVSPRFRDLIIQIAEGKNPNIPFPFMEGTLPHPPHTDRRELRNALTVQFNGVAGGAVVAHLFTDGTIKTSTQMHTENQRRAKEERLAAEESKFPELQQTVARKQAESRMMIRIQAASMNISWSIMQKQLKAPQQEYRVFLQEQAKEREQAAQIGH</sequence>
<protein>
    <submittedName>
        <fullName evidence="1">Uncharacterized protein</fullName>
    </submittedName>
</protein>
<evidence type="ECO:0000313" key="2">
    <source>
        <dbReference type="Proteomes" id="UP001610446"/>
    </source>
</evidence>
<gene>
    <name evidence="1" type="ORF">BJY01DRAFT_246197</name>
</gene>
<name>A0ABR4K964_9EURO</name>
<comment type="caution">
    <text evidence="1">The sequence shown here is derived from an EMBL/GenBank/DDBJ whole genome shotgun (WGS) entry which is preliminary data.</text>
</comment>